<evidence type="ECO:0000256" key="1">
    <source>
        <dbReference type="ARBA" id="ARBA00022679"/>
    </source>
</evidence>
<name>A0A8J3GLS0_9HYPH</name>
<dbReference type="Pfam" id="PF00583">
    <property type="entry name" value="Acetyltransf_1"/>
    <property type="match status" value="1"/>
</dbReference>
<dbReference type="PANTHER" id="PTHR43420:SF12">
    <property type="entry name" value="N-ACETYLTRANSFERASE DOMAIN-CONTAINING PROTEIN"/>
    <property type="match status" value="1"/>
</dbReference>
<organism evidence="4 5">
    <name type="scientific">Tianweitania populi</name>
    <dbReference type="NCBI Taxonomy" id="1607949"/>
    <lineage>
        <taxon>Bacteria</taxon>
        <taxon>Pseudomonadati</taxon>
        <taxon>Pseudomonadota</taxon>
        <taxon>Alphaproteobacteria</taxon>
        <taxon>Hyphomicrobiales</taxon>
        <taxon>Phyllobacteriaceae</taxon>
        <taxon>Tianweitania</taxon>
    </lineage>
</organism>
<reference evidence="4" key="1">
    <citation type="journal article" date="2014" name="Int. J. Syst. Evol. Microbiol.">
        <title>Complete genome sequence of Corynebacterium casei LMG S-19264T (=DSM 44701T), isolated from a smear-ripened cheese.</title>
        <authorList>
            <consortium name="US DOE Joint Genome Institute (JGI-PGF)"/>
            <person name="Walter F."/>
            <person name="Albersmeier A."/>
            <person name="Kalinowski J."/>
            <person name="Ruckert C."/>
        </authorList>
    </citation>
    <scope>NUCLEOTIDE SEQUENCE</scope>
    <source>
        <strain evidence="4">KCTC 42249</strain>
    </source>
</reference>
<dbReference type="RefSeq" id="WP_189505270.1">
    <property type="nucleotide sequence ID" value="NZ_BMZQ01000002.1"/>
</dbReference>
<evidence type="ECO:0000313" key="5">
    <source>
        <dbReference type="Proteomes" id="UP000630142"/>
    </source>
</evidence>
<dbReference type="Gene3D" id="3.40.630.30">
    <property type="match status" value="1"/>
</dbReference>
<keyword evidence="2" id="KW-0012">Acyltransferase</keyword>
<dbReference type="PROSITE" id="PS51186">
    <property type="entry name" value="GNAT"/>
    <property type="match status" value="1"/>
</dbReference>
<reference evidence="4" key="2">
    <citation type="submission" date="2020-09" db="EMBL/GenBank/DDBJ databases">
        <authorList>
            <person name="Sun Q."/>
            <person name="Kim S."/>
        </authorList>
    </citation>
    <scope>NUCLEOTIDE SEQUENCE</scope>
    <source>
        <strain evidence="4">KCTC 42249</strain>
    </source>
</reference>
<sequence length="266" mass="29102">MPDHLPDRSLHLGLVRRFEAAGFRAWPAADVQYDGTWVIRLTPGHDAKRLNSVNPLDPGDLHDLDNRIARAAERFTAAGRPLTFRLSPLAGEKLEAHFDAAGWDTIRPSLVMALGLEGDTPVGDAMDQIPLKDVDRFITAALEVHGLGPARAPGLTDIIRAIEPEVGLFALEAEDHPLASAICVQDRDLAGLFEVATHVKVRGQGYGRRVVLSALKWAKLRGAKLAWLQVEANNEVAIKLYRSIGFEAVYGYHYRRPQGAVAEAEA</sequence>
<dbReference type="EMBL" id="BMZQ01000002">
    <property type="protein sequence ID" value="GHD18986.1"/>
    <property type="molecule type" value="Genomic_DNA"/>
</dbReference>
<keyword evidence="5" id="KW-1185">Reference proteome</keyword>
<gene>
    <name evidence="4" type="ORF">GCM10016234_30120</name>
</gene>
<dbReference type="InterPro" id="IPR016181">
    <property type="entry name" value="Acyl_CoA_acyltransferase"/>
</dbReference>
<keyword evidence="1" id="KW-0808">Transferase</keyword>
<evidence type="ECO:0000313" key="4">
    <source>
        <dbReference type="EMBL" id="GHD18986.1"/>
    </source>
</evidence>
<dbReference type="InterPro" id="IPR000182">
    <property type="entry name" value="GNAT_dom"/>
</dbReference>
<dbReference type="CDD" id="cd04301">
    <property type="entry name" value="NAT_SF"/>
    <property type="match status" value="1"/>
</dbReference>
<dbReference type="Proteomes" id="UP000630142">
    <property type="component" value="Unassembled WGS sequence"/>
</dbReference>
<evidence type="ECO:0000259" key="3">
    <source>
        <dbReference type="PROSITE" id="PS51186"/>
    </source>
</evidence>
<dbReference type="AlphaFoldDB" id="A0A8J3GLS0"/>
<proteinExistence type="predicted"/>
<dbReference type="PANTHER" id="PTHR43420">
    <property type="entry name" value="ACETYLTRANSFERASE"/>
    <property type="match status" value="1"/>
</dbReference>
<protein>
    <submittedName>
        <fullName evidence="4">Acetyltransferase</fullName>
    </submittedName>
</protein>
<dbReference type="SUPFAM" id="SSF55729">
    <property type="entry name" value="Acyl-CoA N-acyltransferases (Nat)"/>
    <property type="match status" value="1"/>
</dbReference>
<comment type="caution">
    <text evidence="4">The sequence shown here is derived from an EMBL/GenBank/DDBJ whole genome shotgun (WGS) entry which is preliminary data.</text>
</comment>
<evidence type="ECO:0000256" key="2">
    <source>
        <dbReference type="ARBA" id="ARBA00023315"/>
    </source>
</evidence>
<dbReference type="GO" id="GO:0016747">
    <property type="term" value="F:acyltransferase activity, transferring groups other than amino-acyl groups"/>
    <property type="evidence" value="ECO:0007669"/>
    <property type="project" value="InterPro"/>
</dbReference>
<accession>A0A8J3GLS0</accession>
<feature type="domain" description="N-acetyltransferase" evidence="3">
    <location>
        <begin position="126"/>
        <end position="266"/>
    </location>
</feature>
<dbReference type="InterPro" id="IPR050680">
    <property type="entry name" value="YpeA/RimI_acetyltransf"/>
</dbReference>